<dbReference type="AlphaFoldDB" id="A0A9J7DU00"/>
<comment type="similarity">
    <text evidence="1">Belongs to the SMP-30/CGR1 family.</text>
</comment>
<dbReference type="SUPFAM" id="SSF63829">
    <property type="entry name" value="Calcium-dependent phosphotriesterase"/>
    <property type="match status" value="2"/>
</dbReference>
<dbReference type="KEGG" id="sliu:111349039"/>
<dbReference type="PANTHER" id="PTHR10907">
    <property type="entry name" value="REGUCALCIN"/>
    <property type="match status" value="1"/>
</dbReference>
<evidence type="ECO:0000313" key="6">
    <source>
        <dbReference type="Proteomes" id="UP000301870"/>
    </source>
</evidence>
<dbReference type="PRINTS" id="PR01790">
    <property type="entry name" value="SMP30FAMILY"/>
</dbReference>
<feature type="domain" description="SMP-30/Gluconolactonase/LRE-like region" evidence="5">
    <location>
        <begin position="49"/>
        <end position="305"/>
    </location>
</feature>
<dbReference type="GO" id="GO:0004341">
    <property type="term" value="F:gluconolactonase activity"/>
    <property type="evidence" value="ECO:0007669"/>
    <property type="project" value="TreeGrafter"/>
</dbReference>
<feature type="signal peptide" evidence="4">
    <location>
        <begin position="1"/>
        <end position="17"/>
    </location>
</feature>
<evidence type="ECO:0000256" key="4">
    <source>
        <dbReference type="SAM" id="SignalP"/>
    </source>
</evidence>
<dbReference type="InterPro" id="IPR013658">
    <property type="entry name" value="SGL"/>
</dbReference>
<dbReference type="InterPro" id="IPR005511">
    <property type="entry name" value="SMP-30"/>
</dbReference>
<proteinExistence type="inferred from homology"/>
<evidence type="ECO:0000256" key="3">
    <source>
        <dbReference type="PIRSR" id="PIRSR605511-2"/>
    </source>
</evidence>
<keyword evidence="3" id="KW-0862">Zinc</keyword>
<feature type="active site" description="Proton donor/acceptor" evidence="2">
    <location>
        <position position="581"/>
    </location>
</feature>
<dbReference type="RefSeq" id="XP_022815769.1">
    <property type="nucleotide sequence ID" value="XM_022960001.1"/>
</dbReference>
<dbReference type="Pfam" id="PF08450">
    <property type="entry name" value="SGL"/>
    <property type="match status" value="2"/>
</dbReference>
<keyword evidence="6" id="KW-1185">Reference proteome</keyword>
<dbReference type="GeneID" id="111349039"/>
<dbReference type="GO" id="GO:0019853">
    <property type="term" value="P:L-ascorbic acid biosynthetic process"/>
    <property type="evidence" value="ECO:0007669"/>
    <property type="project" value="TreeGrafter"/>
</dbReference>
<feature type="binding site" evidence="3">
    <location>
        <position position="528"/>
    </location>
    <ligand>
        <name>a divalent metal cation</name>
        <dbReference type="ChEBI" id="CHEBI:60240"/>
    </ligand>
</feature>
<comment type="cofactor">
    <cofactor evidence="3">
        <name>Zn(2+)</name>
        <dbReference type="ChEBI" id="CHEBI:29105"/>
    </cofactor>
    <text evidence="3">Binds 1 divalent metal cation per subunit.</text>
</comment>
<protein>
    <submittedName>
        <fullName evidence="7">Uncharacterized protein LOC111349039</fullName>
    </submittedName>
</protein>
<accession>A0A9J7DU00</accession>
<keyword evidence="3" id="KW-0479">Metal-binding</keyword>
<reference evidence="7" key="1">
    <citation type="submission" date="2025-08" db="UniProtKB">
        <authorList>
            <consortium name="RefSeq"/>
        </authorList>
    </citation>
    <scope>IDENTIFICATION</scope>
    <source>
        <strain evidence="7">Ishihara</strain>
        <tissue evidence="7">Whole body</tissue>
    </source>
</reference>
<name>A0A9J7DU00_SPOLT</name>
<organism evidence="6 7">
    <name type="scientific">Spodoptera litura</name>
    <name type="common">Asian cotton leafworm</name>
    <dbReference type="NCBI Taxonomy" id="69820"/>
    <lineage>
        <taxon>Eukaryota</taxon>
        <taxon>Metazoa</taxon>
        <taxon>Ecdysozoa</taxon>
        <taxon>Arthropoda</taxon>
        <taxon>Hexapoda</taxon>
        <taxon>Insecta</taxon>
        <taxon>Pterygota</taxon>
        <taxon>Neoptera</taxon>
        <taxon>Endopterygota</taxon>
        <taxon>Lepidoptera</taxon>
        <taxon>Glossata</taxon>
        <taxon>Ditrysia</taxon>
        <taxon>Noctuoidea</taxon>
        <taxon>Noctuidae</taxon>
        <taxon>Amphipyrinae</taxon>
        <taxon>Spodoptera</taxon>
    </lineage>
</organism>
<dbReference type="Gene3D" id="2.120.10.30">
    <property type="entry name" value="TolB, C-terminal domain"/>
    <property type="match status" value="2"/>
</dbReference>
<evidence type="ECO:0000259" key="5">
    <source>
        <dbReference type="Pfam" id="PF08450"/>
    </source>
</evidence>
<dbReference type="PANTHER" id="PTHR10907:SF47">
    <property type="entry name" value="REGUCALCIN"/>
    <property type="match status" value="1"/>
</dbReference>
<dbReference type="InterPro" id="IPR011042">
    <property type="entry name" value="6-blade_b-propeller_TolB-like"/>
</dbReference>
<evidence type="ECO:0000313" key="7">
    <source>
        <dbReference type="RefSeq" id="XP_022815769.1"/>
    </source>
</evidence>
<feature type="domain" description="SMP-30/Gluconolactonase/LRE-like region" evidence="5">
    <location>
        <begin position="386"/>
        <end position="640"/>
    </location>
</feature>
<dbReference type="GO" id="GO:0005509">
    <property type="term" value="F:calcium ion binding"/>
    <property type="evidence" value="ECO:0007669"/>
    <property type="project" value="TreeGrafter"/>
</dbReference>
<dbReference type="OrthoDB" id="423498at2759"/>
<feature type="binding site" evidence="3">
    <location>
        <position position="477"/>
    </location>
    <ligand>
        <name>substrate</name>
    </ligand>
</feature>
<dbReference type="Proteomes" id="UP000301870">
    <property type="component" value="Chromosome 8"/>
</dbReference>
<feature type="chain" id="PRO_5039915251" evidence="4">
    <location>
        <begin position="18"/>
        <end position="683"/>
    </location>
</feature>
<evidence type="ECO:0000256" key="1">
    <source>
        <dbReference type="ARBA" id="ARBA00008853"/>
    </source>
</evidence>
<gene>
    <name evidence="7" type="primary">LOC111349039</name>
</gene>
<feature type="binding site" evidence="3">
    <location>
        <position position="387"/>
    </location>
    <ligand>
        <name>a divalent metal cation</name>
        <dbReference type="ChEBI" id="CHEBI:60240"/>
    </ligand>
</feature>
<keyword evidence="4" id="KW-0732">Signal</keyword>
<feature type="binding site" evidence="3">
    <location>
        <position position="581"/>
    </location>
    <ligand>
        <name>a divalent metal cation</name>
        <dbReference type="ChEBI" id="CHEBI:60240"/>
    </ligand>
</feature>
<evidence type="ECO:0000256" key="2">
    <source>
        <dbReference type="PIRSR" id="PIRSR605511-1"/>
    </source>
</evidence>
<sequence>MFLIIALTCIIYHSVAADTQEVQESQQYYRISMVSSHENPGSPALFVHGESPVWDPEQQSLYFVDVRDSNVHRLDYVSGKIYTKHINYGEVNVVSLVAGSHRLLIAVRSSLYLLDWAIAGDSALRLLTTMDVGLPDNVINEGKPDAEGRFWAGTKGPQTGDEVVPDKGSFYSVEQESFTHPRTQLRPVSISNGIVWSLNNTVLYYIDSPTQKIEAFDFDLQRGDLSARRTVIDISSVGYEDAIPDGMTIDSHGNLWIALMFGGTVLHVDPDTRQIVFGYKLPVSRVTSVCWGGPNLDELFVTTARDNLDAAAEPLGGAIFTIRGTGSRGVEPHTFRFDNADFYYTWVIVTFCHLYFIEPVILYHVKHITPNQFNTFEYTNLTFSHAESPVWDPDIETLYWVDVLQQDVHSLDYKTKQHKVKHINYGEVNIVIPIKNSSRLLVGVRNELHIMDWSLPGDSALRFVAAFDQGLPDNILNEGIVDAMGRFWGGTKGHQHGNDVVYDEGALYSLEPPHFVPQIRLKPVSISNGLVWSLNNTIMYYIDSLSRRIEAFDFNLERGHISRRRTILELDEYWDDEVIADGMTIDKDGFIWIALMFHGCIVRINPDKRTIVERYKLPVTLTTSLTWGGPKLDDLIVTTSRRNMSPETLKQQPLAGSVFILHNMGTSGVREYKFVFTNADTYK</sequence>